<sequence length="99" mass="9751">MLWWGGVGIGVVVGGGAQKPITRIGVCGREATTEAGMGDPIAGWGRTATRGGGTQIAGDKWLQEGGTSLRGGGRTEAGGGEGELSPEVGGKQRLKGGCG</sequence>
<keyword evidence="3" id="KW-1185">Reference proteome</keyword>
<protein>
    <submittedName>
        <fullName evidence="2">Uncharacterized protein</fullName>
    </submittedName>
</protein>
<accession>A0AA88AAZ5</accession>
<reference evidence="2" key="1">
    <citation type="submission" date="2023-07" db="EMBL/GenBank/DDBJ databases">
        <title>draft genome sequence of fig (Ficus carica).</title>
        <authorList>
            <person name="Takahashi T."/>
            <person name="Nishimura K."/>
        </authorList>
    </citation>
    <scope>NUCLEOTIDE SEQUENCE</scope>
</reference>
<dbReference type="Proteomes" id="UP001187192">
    <property type="component" value="Unassembled WGS sequence"/>
</dbReference>
<name>A0AA88AAZ5_FICCA</name>
<comment type="caution">
    <text evidence="2">The sequence shown here is derived from an EMBL/GenBank/DDBJ whole genome shotgun (WGS) entry which is preliminary data.</text>
</comment>
<evidence type="ECO:0000313" key="3">
    <source>
        <dbReference type="Proteomes" id="UP001187192"/>
    </source>
</evidence>
<evidence type="ECO:0000256" key="1">
    <source>
        <dbReference type="SAM" id="MobiDB-lite"/>
    </source>
</evidence>
<dbReference type="EMBL" id="BTGU01000037">
    <property type="protein sequence ID" value="GMN51408.1"/>
    <property type="molecule type" value="Genomic_DNA"/>
</dbReference>
<feature type="region of interest" description="Disordered" evidence="1">
    <location>
        <begin position="33"/>
        <end position="99"/>
    </location>
</feature>
<evidence type="ECO:0000313" key="2">
    <source>
        <dbReference type="EMBL" id="GMN51408.1"/>
    </source>
</evidence>
<proteinExistence type="predicted"/>
<organism evidence="2 3">
    <name type="scientific">Ficus carica</name>
    <name type="common">Common fig</name>
    <dbReference type="NCBI Taxonomy" id="3494"/>
    <lineage>
        <taxon>Eukaryota</taxon>
        <taxon>Viridiplantae</taxon>
        <taxon>Streptophyta</taxon>
        <taxon>Embryophyta</taxon>
        <taxon>Tracheophyta</taxon>
        <taxon>Spermatophyta</taxon>
        <taxon>Magnoliopsida</taxon>
        <taxon>eudicotyledons</taxon>
        <taxon>Gunneridae</taxon>
        <taxon>Pentapetalae</taxon>
        <taxon>rosids</taxon>
        <taxon>fabids</taxon>
        <taxon>Rosales</taxon>
        <taxon>Moraceae</taxon>
        <taxon>Ficeae</taxon>
        <taxon>Ficus</taxon>
    </lineage>
</organism>
<feature type="compositionally biased region" description="Gly residues" evidence="1">
    <location>
        <begin position="68"/>
        <end position="82"/>
    </location>
</feature>
<gene>
    <name evidence="2" type="ORF">TIFTF001_020567</name>
</gene>
<dbReference type="AlphaFoldDB" id="A0AA88AAZ5"/>